<proteinExistence type="predicted"/>
<organism evidence="2 3">
    <name type="scientific">Crotalaria pallida</name>
    <name type="common">Smooth rattlebox</name>
    <name type="synonym">Crotalaria striata</name>
    <dbReference type="NCBI Taxonomy" id="3830"/>
    <lineage>
        <taxon>Eukaryota</taxon>
        <taxon>Viridiplantae</taxon>
        <taxon>Streptophyta</taxon>
        <taxon>Embryophyta</taxon>
        <taxon>Tracheophyta</taxon>
        <taxon>Spermatophyta</taxon>
        <taxon>Magnoliopsida</taxon>
        <taxon>eudicotyledons</taxon>
        <taxon>Gunneridae</taxon>
        <taxon>Pentapetalae</taxon>
        <taxon>rosids</taxon>
        <taxon>fabids</taxon>
        <taxon>Fabales</taxon>
        <taxon>Fabaceae</taxon>
        <taxon>Papilionoideae</taxon>
        <taxon>50 kb inversion clade</taxon>
        <taxon>genistoids sensu lato</taxon>
        <taxon>core genistoids</taxon>
        <taxon>Crotalarieae</taxon>
        <taxon>Crotalaria</taxon>
    </lineage>
</organism>
<dbReference type="Proteomes" id="UP001372338">
    <property type="component" value="Unassembled WGS sequence"/>
</dbReference>
<reference evidence="2 3" key="1">
    <citation type="submission" date="2024-01" db="EMBL/GenBank/DDBJ databases">
        <title>The genomes of 5 underutilized Papilionoideae crops provide insights into root nodulation and disease resistanc.</title>
        <authorList>
            <person name="Yuan L."/>
        </authorList>
    </citation>
    <scope>NUCLEOTIDE SEQUENCE [LARGE SCALE GENOMIC DNA]</scope>
    <source>
        <strain evidence="2">ZHUSHIDOU_FW_LH</strain>
        <tissue evidence="2">Leaf</tissue>
    </source>
</reference>
<gene>
    <name evidence="2" type="ORF">RIF29_01976</name>
</gene>
<keyword evidence="1" id="KW-0175">Coiled coil</keyword>
<feature type="coiled-coil region" evidence="1">
    <location>
        <begin position="2"/>
        <end position="78"/>
    </location>
</feature>
<evidence type="ECO:0000256" key="1">
    <source>
        <dbReference type="SAM" id="Coils"/>
    </source>
</evidence>
<sequence length="133" mass="15707">MRVEKERESKLLKKENQNLKIQLRDTAEAVQAAGELLVRLREAEHAASVAEENFTNMKQENENLKYQLEKLKRKHEKEIFTVKQYLTESKLPESAMLPLYREDSDVVHNNATSYTYDDQAWRAEFGAIYQDHY</sequence>
<protein>
    <submittedName>
        <fullName evidence="2">Uncharacterized protein</fullName>
    </submittedName>
</protein>
<comment type="caution">
    <text evidence="2">The sequence shown here is derived from an EMBL/GenBank/DDBJ whole genome shotgun (WGS) entry which is preliminary data.</text>
</comment>
<name>A0AAN9P7Q5_CROPI</name>
<evidence type="ECO:0000313" key="2">
    <source>
        <dbReference type="EMBL" id="KAK7288515.1"/>
    </source>
</evidence>
<accession>A0AAN9P7Q5</accession>
<dbReference type="EMBL" id="JAYWIO010000001">
    <property type="protein sequence ID" value="KAK7288515.1"/>
    <property type="molecule type" value="Genomic_DNA"/>
</dbReference>
<dbReference type="AlphaFoldDB" id="A0AAN9P7Q5"/>
<keyword evidence="3" id="KW-1185">Reference proteome</keyword>
<evidence type="ECO:0000313" key="3">
    <source>
        <dbReference type="Proteomes" id="UP001372338"/>
    </source>
</evidence>